<gene>
    <name evidence="1" type="ORF">L6452_01913</name>
</gene>
<comment type="caution">
    <text evidence="1">The sequence shown here is derived from an EMBL/GenBank/DDBJ whole genome shotgun (WGS) entry which is preliminary data.</text>
</comment>
<reference evidence="2" key="1">
    <citation type="journal article" date="2022" name="Mol. Ecol. Resour.">
        <title>The genomes of chicory, endive, great burdock and yacon provide insights into Asteraceae palaeo-polyploidization history and plant inulin production.</title>
        <authorList>
            <person name="Fan W."/>
            <person name="Wang S."/>
            <person name="Wang H."/>
            <person name="Wang A."/>
            <person name="Jiang F."/>
            <person name="Liu H."/>
            <person name="Zhao H."/>
            <person name="Xu D."/>
            <person name="Zhang Y."/>
        </authorList>
    </citation>
    <scope>NUCLEOTIDE SEQUENCE [LARGE SCALE GENOMIC DNA]</scope>
    <source>
        <strain evidence="2">cv. Niubang</strain>
    </source>
</reference>
<dbReference type="EMBL" id="CM042047">
    <property type="protein sequence ID" value="KAI3770769.1"/>
    <property type="molecule type" value="Genomic_DNA"/>
</dbReference>
<proteinExistence type="predicted"/>
<dbReference type="Proteomes" id="UP001055879">
    <property type="component" value="Linkage Group LG01"/>
</dbReference>
<accession>A0ACB9FHE4</accession>
<evidence type="ECO:0000313" key="1">
    <source>
        <dbReference type="EMBL" id="KAI3770769.1"/>
    </source>
</evidence>
<keyword evidence="2" id="KW-1185">Reference proteome</keyword>
<name>A0ACB9FHE4_ARCLA</name>
<evidence type="ECO:0000313" key="2">
    <source>
        <dbReference type="Proteomes" id="UP001055879"/>
    </source>
</evidence>
<sequence length="107" mass="12370">MISVASSTSDEWYMRSQMVYARRSRWHSSPTTKTPLSPVEFFSQVMSTPKTKSNQLNNLFVCLYQLFVFGGKFRQTIGHHNRCCTMTRYSLISSILVFCFCFQASVT</sequence>
<organism evidence="1 2">
    <name type="scientific">Arctium lappa</name>
    <name type="common">Greater burdock</name>
    <name type="synonym">Lappa major</name>
    <dbReference type="NCBI Taxonomy" id="4217"/>
    <lineage>
        <taxon>Eukaryota</taxon>
        <taxon>Viridiplantae</taxon>
        <taxon>Streptophyta</taxon>
        <taxon>Embryophyta</taxon>
        <taxon>Tracheophyta</taxon>
        <taxon>Spermatophyta</taxon>
        <taxon>Magnoliopsida</taxon>
        <taxon>eudicotyledons</taxon>
        <taxon>Gunneridae</taxon>
        <taxon>Pentapetalae</taxon>
        <taxon>asterids</taxon>
        <taxon>campanulids</taxon>
        <taxon>Asterales</taxon>
        <taxon>Asteraceae</taxon>
        <taxon>Carduoideae</taxon>
        <taxon>Cardueae</taxon>
        <taxon>Arctiinae</taxon>
        <taxon>Arctium</taxon>
    </lineage>
</organism>
<reference evidence="1 2" key="2">
    <citation type="journal article" date="2022" name="Mol. Ecol. Resour.">
        <title>The genomes of chicory, endive, great burdock and yacon provide insights into Asteraceae paleo-polyploidization history and plant inulin production.</title>
        <authorList>
            <person name="Fan W."/>
            <person name="Wang S."/>
            <person name="Wang H."/>
            <person name="Wang A."/>
            <person name="Jiang F."/>
            <person name="Liu H."/>
            <person name="Zhao H."/>
            <person name="Xu D."/>
            <person name="Zhang Y."/>
        </authorList>
    </citation>
    <scope>NUCLEOTIDE SEQUENCE [LARGE SCALE GENOMIC DNA]</scope>
    <source>
        <strain evidence="2">cv. Niubang</strain>
    </source>
</reference>
<protein>
    <submittedName>
        <fullName evidence="1">Uncharacterized protein</fullName>
    </submittedName>
</protein>